<keyword evidence="1" id="KW-1133">Transmembrane helix</keyword>
<accession>A0A0H5RGX5</accession>
<feature type="non-terminal residue" evidence="2">
    <location>
        <position position="150"/>
    </location>
</feature>
<evidence type="ECO:0000313" key="2">
    <source>
        <dbReference type="EMBL" id="CRZ12782.1"/>
    </source>
</evidence>
<evidence type="ECO:0000256" key="1">
    <source>
        <dbReference type="SAM" id="Phobius"/>
    </source>
</evidence>
<proteinExistence type="predicted"/>
<protein>
    <submittedName>
        <fullName evidence="2">Uncharacterized protein</fullName>
    </submittedName>
</protein>
<feature type="transmembrane region" description="Helical" evidence="1">
    <location>
        <begin position="103"/>
        <end position="123"/>
    </location>
</feature>
<sequence>IHISVDYRVTVIARAISSDSAGQVTEVLMPVKVRAGHIDGATADDTPMHKPEWDKFRAAALTTMVKKEVANISKRREIPSDNLVRLEAPRQPDSTRPSLSPKMIALIGSTAGLIMLAIVCTFIRRRMMMRSVKPSLIDLDAIRSTVEYVP</sequence>
<keyword evidence="1" id="KW-0812">Transmembrane</keyword>
<name>A0A0H5RGX5_9EUKA</name>
<reference evidence="2" key="1">
    <citation type="submission" date="2015-04" db="EMBL/GenBank/DDBJ databases">
        <title>The genome sequence of the plant pathogenic Rhizarian Plasmodiophora brassicae reveals insights in its biotrophic life cycle and the origin of chitin synthesis.</title>
        <authorList>
            <person name="Schwelm A."/>
            <person name="Fogelqvist J."/>
            <person name="Knaust A."/>
            <person name="Julke S."/>
            <person name="Lilja T."/>
            <person name="Dhandapani V."/>
            <person name="Bonilla-Rosso G."/>
            <person name="Karlsson M."/>
            <person name="Shevchenko A."/>
            <person name="Choi S.R."/>
            <person name="Kim H.G."/>
            <person name="Park J.Y."/>
            <person name="Lim Y.P."/>
            <person name="Ludwig-Muller J."/>
            <person name="Dixelius C."/>
        </authorList>
    </citation>
    <scope>NUCLEOTIDE SEQUENCE</scope>
    <source>
        <tissue evidence="2">Potato root galls</tissue>
    </source>
</reference>
<dbReference type="EMBL" id="HACM01012340">
    <property type="protein sequence ID" value="CRZ12782.1"/>
    <property type="molecule type" value="Transcribed_RNA"/>
</dbReference>
<keyword evidence="1" id="KW-0472">Membrane</keyword>
<organism evidence="2">
    <name type="scientific">Spongospora subterranea</name>
    <dbReference type="NCBI Taxonomy" id="70186"/>
    <lineage>
        <taxon>Eukaryota</taxon>
        <taxon>Sar</taxon>
        <taxon>Rhizaria</taxon>
        <taxon>Endomyxa</taxon>
        <taxon>Phytomyxea</taxon>
        <taxon>Plasmodiophorida</taxon>
        <taxon>Plasmodiophoridae</taxon>
        <taxon>Spongospora</taxon>
    </lineage>
</organism>
<dbReference type="AlphaFoldDB" id="A0A0H5RGX5"/>
<feature type="non-terminal residue" evidence="2">
    <location>
        <position position="1"/>
    </location>
</feature>